<dbReference type="InterPro" id="IPR000073">
    <property type="entry name" value="AB_hydrolase_1"/>
</dbReference>
<dbReference type="InterPro" id="IPR050266">
    <property type="entry name" value="AB_hydrolase_sf"/>
</dbReference>
<dbReference type="PRINTS" id="PR00111">
    <property type="entry name" value="ABHYDROLASE"/>
</dbReference>
<dbReference type="Pfam" id="PF00561">
    <property type="entry name" value="Abhydrolase_1"/>
    <property type="match status" value="1"/>
</dbReference>
<reference evidence="3 4" key="2">
    <citation type="submission" date="2021-03" db="EMBL/GenBank/DDBJ databases">
        <title>Genomic Encyclopedia of Type Strains, Phase IV (KMG-IV): sequencing the most valuable type-strain genomes for metagenomic binning, comparative biology and taxonomic classification.</title>
        <authorList>
            <person name="Goeker M."/>
        </authorList>
    </citation>
    <scope>NUCLEOTIDE SEQUENCE [LARGE SCALE GENOMIC DNA]</scope>
    <source>
        <strain evidence="3 4">DSM 41954</strain>
    </source>
</reference>
<feature type="domain" description="AB hydrolase-1" evidence="1">
    <location>
        <begin position="24"/>
        <end position="142"/>
    </location>
</feature>
<organism evidence="2">
    <name type="scientific">Streptomyces iranensis</name>
    <dbReference type="NCBI Taxonomy" id="576784"/>
    <lineage>
        <taxon>Bacteria</taxon>
        <taxon>Bacillati</taxon>
        <taxon>Actinomycetota</taxon>
        <taxon>Actinomycetes</taxon>
        <taxon>Kitasatosporales</taxon>
        <taxon>Streptomycetaceae</taxon>
        <taxon>Streptomyces</taxon>
        <taxon>Streptomyces violaceusniger group</taxon>
    </lineage>
</organism>
<proteinExistence type="predicted"/>
<sequence length="266" mass="29146">MLTAHYAPSRFGQLHYVECGEGEPVLLLHQTPRSWAEYRDVLPLLGATHRAIAMDTVGYGASAKPADDQSVEMFADGVEDLVDGLGLDTFHLVGHHTGGVIAAEVAARLGSRVRSLTLSATPFITPEKRARAVWKRPVDWVRPNPDGSHLLELWNRRRHFYEPGQEAALNRFMADALRVLDRVEDGHIAIRLFAMDERLPRIAAPATVICGQDDDPSMPSFEPMVRALSAKGHIVPGAGVPLPEQRPEEFTRLVREAVASAEVAGG</sequence>
<dbReference type="GO" id="GO:0016787">
    <property type="term" value="F:hydrolase activity"/>
    <property type="evidence" value="ECO:0007669"/>
    <property type="project" value="UniProtKB-KW"/>
</dbReference>
<dbReference type="AlphaFoldDB" id="A0A060ZFW9"/>
<dbReference type="Gene3D" id="3.40.50.1820">
    <property type="entry name" value="alpha/beta hydrolase"/>
    <property type="match status" value="1"/>
</dbReference>
<dbReference type="RefSeq" id="WP_044568374.1">
    <property type="nucleotide sequence ID" value="NZ_BAABDR010000054.1"/>
</dbReference>
<keyword evidence="2" id="KW-0378">Hydrolase</keyword>
<protein>
    <submittedName>
        <fullName evidence="2">Alpha/beta hydrolase fold containing protein</fullName>
    </submittedName>
    <submittedName>
        <fullName evidence="3">Pimeloyl-ACP methyl ester carboxylesterase</fullName>
    </submittedName>
</protein>
<dbReference type="PANTHER" id="PTHR43798">
    <property type="entry name" value="MONOACYLGLYCEROL LIPASE"/>
    <property type="match status" value="1"/>
</dbReference>
<dbReference type="Proteomes" id="UP000756710">
    <property type="component" value="Unassembled WGS sequence"/>
</dbReference>
<reference evidence="2" key="1">
    <citation type="submission" date="2014-05" db="EMBL/GenBank/DDBJ databases">
        <authorList>
            <person name="Horn Fabian"/>
        </authorList>
    </citation>
    <scope>NUCLEOTIDE SEQUENCE</scope>
</reference>
<dbReference type="SUPFAM" id="SSF53474">
    <property type="entry name" value="alpha/beta-Hydrolases"/>
    <property type="match status" value="1"/>
</dbReference>
<evidence type="ECO:0000313" key="4">
    <source>
        <dbReference type="Proteomes" id="UP000756710"/>
    </source>
</evidence>
<evidence type="ECO:0000259" key="1">
    <source>
        <dbReference type="Pfam" id="PF00561"/>
    </source>
</evidence>
<dbReference type="EMBL" id="LK022848">
    <property type="protein sequence ID" value="CDR04920.1"/>
    <property type="molecule type" value="Genomic_DNA"/>
</dbReference>
<name>A0A060ZFW9_9ACTN</name>
<evidence type="ECO:0000313" key="3">
    <source>
        <dbReference type="EMBL" id="MBP2066045.1"/>
    </source>
</evidence>
<dbReference type="HOGENOM" id="CLU_020336_37_0_11"/>
<evidence type="ECO:0000313" key="2">
    <source>
        <dbReference type="EMBL" id="CDR04920.1"/>
    </source>
</evidence>
<dbReference type="EMBL" id="JAGGLR010000022">
    <property type="protein sequence ID" value="MBP2066045.1"/>
    <property type="molecule type" value="Genomic_DNA"/>
</dbReference>
<accession>A0A060ZFW9</accession>
<gene>
    <name evidence="3" type="ORF">J2Z30_007093</name>
    <name evidence="2" type="ORF">SIRAN1903</name>
</gene>
<keyword evidence="4" id="KW-1185">Reference proteome</keyword>
<dbReference type="InterPro" id="IPR029058">
    <property type="entry name" value="AB_hydrolase_fold"/>
</dbReference>